<reference evidence="8" key="1">
    <citation type="submission" date="2022-10" db="EMBL/GenBank/DDBJ databases">
        <title>Catenovulum adriacola sp. nov. isolated in the Harbour of Susak.</title>
        <authorList>
            <person name="Schoch T."/>
            <person name="Reich S.J."/>
            <person name="Stoeferle S."/>
            <person name="Flaiz M."/>
            <person name="Kazda M."/>
            <person name="Riedel C.U."/>
            <person name="Duerre P."/>
        </authorList>
    </citation>
    <scope>NUCLEOTIDE SEQUENCE</scope>
    <source>
        <strain evidence="8">TS8</strain>
    </source>
</reference>
<evidence type="ECO:0000259" key="7">
    <source>
        <dbReference type="Pfam" id="PF02954"/>
    </source>
</evidence>
<keyword evidence="4" id="KW-0010">Activator</keyword>
<evidence type="ECO:0000313" key="8">
    <source>
        <dbReference type="EMBL" id="WAJ70636.1"/>
    </source>
</evidence>
<evidence type="ECO:0000256" key="3">
    <source>
        <dbReference type="ARBA" id="ARBA00023125"/>
    </source>
</evidence>
<dbReference type="PRINTS" id="PR01590">
    <property type="entry name" value="HTHFIS"/>
</dbReference>
<dbReference type="SUPFAM" id="SSF46689">
    <property type="entry name" value="Homeodomain-like"/>
    <property type="match status" value="1"/>
</dbReference>
<proteinExistence type="inferred from homology"/>
<evidence type="ECO:0000256" key="6">
    <source>
        <dbReference type="ARBA" id="ARBA00029540"/>
    </source>
</evidence>
<dbReference type="Gene3D" id="1.10.10.60">
    <property type="entry name" value="Homeodomain-like"/>
    <property type="match status" value="1"/>
</dbReference>
<dbReference type="NCBIfam" id="NF001659">
    <property type="entry name" value="PRK00430.1"/>
    <property type="match status" value="1"/>
</dbReference>
<protein>
    <recommendedName>
        <fullName evidence="6">Putative Fis-like DNA-binding protein</fullName>
    </recommendedName>
</protein>
<dbReference type="PRINTS" id="PR01591">
    <property type="entry name" value="DNABINDNGFIS"/>
</dbReference>
<evidence type="ECO:0000256" key="4">
    <source>
        <dbReference type="ARBA" id="ARBA00023159"/>
    </source>
</evidence>
<accession>A0ABY7APP8</accession>
<gene>
    <name evidence="8" type="primary">fis</name>
    <name evidence="8" type="ORF">OLW01_02125</name>
</gene>
<keyword evidence="2" id="KW-0805">Transcription regulation</keyword>
<evidence type="ECO:0000256" key="2">
    <source>
        <dbReference type="ARBA" id="ARBA00023015"/>
    </source>
</evidence>
<dbReference type="PANTHER" id="PTHR47918:SF1">
    <property type="entry name" value="DNA-BINDING PROTEIN FIS"/>
    <property type="match status" value="1"/>
</dbReference>
<name>A0ABY7APP8_9ALTE</name>
<evidence type="ECO:0000256" key="1">
    <source>
        <dbReference type="ARBA" id="ARBA00008559"/>
    </source>
</evidence>
<sequence length="97" mass="10910">MFEQNVSPELVTGTVTTAQEQTQKPLRASVKQAVTNYLSQLSGQDIDDFYDIVISEVEAPLLEEIMLYTRGNQTRAANMLGINRGTLRKKLKKYGMN</sequence>
<organism evidence="8 9">
    <name type="scientific">Catenovulum adriaticum</name>
    <dbReference type="NCBI Taxonomy" id="2984846"/>
    <lineage>
        <taxon>Bacteria</taxon>
        <taxon>Pseudomonadati</taxon>
        <taxon>Pseudomonadota</taxon>
        <taxon>Gammaproteobacteria</taxon>
        <taxon>Alteromonadales</taxon>
        <taxon>Alteromonadaceae</taxon>
        <taxon>Catenovulum</taxon>
    </lineage>
</organism>
<keyword evidence="3 8" id="KW-0238">DNA-binding</keyword>
<evidence type="ECO:0000256" key="5">
    <source>
        <dbReference type="ARBA" id="ARBA00023163"/>
    </source>
</evidence>
<comment type="similarity">
    <text evidence="1">Belongs to the transcriptional regulatory Fis family.</text>
</comment>
<keyword evidence="5" id="KW-0804">Transcription</keyword>
<evidence type="ECO:0000313" key="9">
    <source>
        <dbReference type="Proteomes" id="UP001163726"/>
    </source>
</evidence>
<dbReference type="InterPro" id="IPR050207">
    <property type="entry name" value="Trans_regulatory_Fis"/>
</dbReference>
<dbReference type="Proteomes" id="UP001163726">
    <property type="component" value="Chromosome"/>
</dbReference>
<dbReference type="RefSeq" id="WP_268074986.1">
    <property type="nucleotide sequence ID" value="NZ_CP109965.1"/>
</dbReference>
<dbReference type="InterPro" id="IPR005412">
    <property type="entry name" value="Fis_DNA-bd"/>
</dbReference>
<dbReference type="EMBL" id="CP109965">
    <property type="protein sequence ID" value="WAJ70636.1"/>
    <property type="molecule type" value="Genomic_DNA"/>
</dbReference>
<dbReference type="GO" id="GO:0003677">
    <property type="term" value="F:DNA binding"/>
    <property type="evidence" value="ECO:0007669"/>
    <property type="project" value="UniProtKB-KW"/>
</dbReference>
<dbReference type="PANTHER" id="PTHR47918">
    <property type="entry name" value="DNA-BINDING PROTEIN FIS"/>
    <property type="match status" value="1"/>
</dbReference>
<dbReference type="Pfam" id="PF02954">
    <property type="entry name" value="HTH_8"/>
    <property type="match status" value="1"/>
</dbReference>
<dbReference type="PIRSF" id="PIRSF002097">
    <property type="entry name" value="DNA-binding_Fis"/>
    <property type="match status" value="1"/>
</dbReference>
<feature type="domain" description="DNA binding HTH" evidence="7">
    <location>
        <begin position="55"/>
        <end position="94"/>
    </location>
</feature>
<dbReference type="InterPro" id="IPR009057">
    <property type="entry name" value="Homeodomain-like_sf"/>
</dbReference>
<keyword evidence="9" id="KW-1185">Reference proteome</keyword>
<dbReference type="InterPro" id="IPR002197">
    <property type="entry name" value="HTH_Fis"/>
</dbReference>